<comment type="caution">
    <text evidence="2">The sequence shown here is derived from an EMBL/GenBank/DDBJ whole genome shotgun (WGS) entry which is preliminary data.</text>
</comment>
<accession>A0A4Y9Y8Y7</accession>
<sequence>MSFAEFIAARTLPVPDNCASVSTGAGPSQSSVSSDVGPSAQKHSRSTSAERGGETAESRKQRCVGEPEQELIPSAAPASPDRSLFTPEPELVQPAEARAPSPRAPPLSPRPSPPPSPSLDPASTDDSLRFDDEEHQDPGCLEEREHVQEPTTDNTPSKIEDIFIAQQFIDALQHASLDNDSLPPDVLARLREPLCEPPCLDDPVLRFSVDVYLAVGNASQESYERIRTAFAKLPLIEPMLSHEQVKCHVAELSGVVSTVQDMCINTCVAFTGPFSHLDACPMCHEPRYDQQKLHASHGRTKVPRQVFHTIPLGPQLQAHRRSPHMAEHMQYRHYRMQDIEAEIREKSRIQVFDDLYCGRDLQDAINQGHIAPDDTVLLFSIDGAQLYQKKASDCWIYIWIILDLAPDLRYKKANILPGGFIPGPNKPKNLDSFLFPGLHHLAALQKEGLRVWDASKSKVVSDHPFLAYKLADTPAMTQLTGRVGHHGALGCRFYCLLKGHHKQGGSQYYPACLKPLNYTVPNSCHPDVVLRDFKETPDQVHERYKQSLQFVTQSKNQAEYRRRRLTTGICKPTIFSGLSPSHQLTIPAFWQLFYRCHELDKKFAEVSSENKALQMLVGAQTKGEMPAAPITERMGMQAGQIRVTPFKPLSSLDYPAVKFWTRRAWMEHVTTKKVGTTPGQQLGKKGSTRASKGENVQLLFVEDENGIVADGDRAKAIRDLAHDIFEDLYTNGIRASSYCRKMPHNAKEYYRTEMATKFPELRLCDVNWKADAIAIGMYPGWWKSRNGQSVKEEPTSDPDDSGSPEPKESKAAEVAVLANGHKRLHSTDAAPDMGKKARTADIKAPGADPEDEIDFSPDIEEEVVPTPSIFSRVPSPEVAQGPAPSLQVPSSSTDVSTYATIAAVPGVTSSDTTSPTNTLPAESNVTSGDPESGTANSSSASEAVPAPAAALSMASVPQPVISTVSTETPAALSMKTKAMRLSKKPIAKNFCMHTWKKDNPQGGRPDFDKYWLSLPAAEQKKYEDMEEDYKSRNIEKI</sequence>
<evidence type="ECO:0000313" key="2">
    <source>
        <dbReference type="EMBL" id="TFY59006.1"/>
    </source>
</evidence>
<feature type="region of interest" description="Disordered" evidence="1">
    <location>
        <begin position="906"/>
        <end position="951"/>
    </location>
</feature>
<feature type="compositionally biased region" description="Low complexity" evidence="1">
    <location>
        <begin position="25"/>
        <end position="41"/>
    </location>
</feature>
<organism evidence="2 3">
    <name type="scientific">Dentipellis fragilis</name>
    <dbReference type="NCBI Taxonomy" id="205917"/>
    <lineage>
        <taxon>Eukaryota</taxon>
        <taxon>Fungi</taxon>
        <taxon>Dikarya</taxon>
        <taxon>Basidiomycota</taxon>
        <taxon>Agaricomycotina</taxon>
        <taxon>Agaricomycetes</taxon>
        <taxon>Russulales</taxon>
        <taxon>Hericiaceae</taxon>
        <taxon>Dentipellis</taxon>
    </lineage>
</organism>
<gene>
    <name evidence="2" type="ORF">EVG20_g7947</name>
</gene>
<feature type="compositionally biased region" description="Low complexity" evidence="1">
    <location>
        <begin position="935"/>
        <end position="951"/>
    </location>
</feature>
<reference evidence="2 3" key="1">
    <citation type="submission" date="2019-02" db="EMBL/GenBank/DDBJ databases">
        <title>Genome sequencing of the rare red list fungi Dentipellis fragilis.</title>
        <authorList>
            <person name="Buettner E."/>
            <person name="Kellner H."/>
        </authorList>
    </citation>
    <scope>NUCLEOTIDE SEQUENCE [LARGE SCALE GENOMIC DNA]</scope>
    <source>
        <strain evidence="2 3">DSM 105465</strain>
    </source>
</reference>
<dbReference type="Proteomes" id="UP000298327">
    <property type="component" value="Unassembled WGS sequence"/>
</dbReference>
<feature type="region of interest" description="Disordered" evidence="1">
    <location>
        <begin position="825"/>
        <end position="854"/>
    </location>
</feature>
<dbReference type="STRING" id="205917.A0A4Y9Y8Y7"/>
<protein>
    <submittedName>
        <fullName evidence="2">Uncharacterized protein</fullName>
    </submittedName>
</protein>
<feature type="compositionally biased region" description="Polar residues" evidence="1">
    <location>
        <begin position="907"/>
        <end position="929"/>
    </location>
</feature>
<feature type="compositionally biased region" description="Pro residues" evidence="1">
    <location>
        <begin position="102"/>
        <end position="118"/>
    </location>
</feature>
<feature type="region of interest" description="Disordered" evidence="1">
    <location>
        <begin position="784"/>
        <end position="811"/>
    </location>
</feature>
<name>A0A4Y9Y8Y7_9AGAM</name>
<dbReference type="EMBL" id="SEOQ01000646">
    <property type="protein sequence ID" value="TFY59006.1"/>
    <property type="molecule type" value="Genomic_DNA"/>
</dbReference>
<dbReference type="Pfam" id="PF02992">
    <property type="entry name" value="Transposase_21"/>
    <property type="match status" value="1"/>
</dbReference>
<dbReference type="AlphaFoldDB" id="A0A4Y9Y8Y7"/>
<dbReference type="OrthoDB" id="3235325at2759"/>
<keyword evidence="3" id="KW-1185">Reference proteome</keyword>
<proteinExistence type="predicted"/>
<feature type="region of interest" description="Disordered" evidence="1">
    <location>
        <begin position="12"/>
        <end position="155"/>
    </location>
</feature>
<evidence type="ECO:0000313" key="3">
    <source>
        <dbReference type="Proteomes" id="UP000298327"/>
    </source>
</evidence>
<dbReference type="PANTHER" id="PTHR24216">
    <property type="entry name" value="PAXILLIN-RELATED"/>
    <property type="match status" value="1"/>
</dbReference>
<feature type="compositionally biased region" description="Basic and acidic residues" evidence="1">
    <location>
        <begin position="51"/>
        <end position="65"/>
    </location>
</feature>
<evidence type="ECO:0000256" key="1">
    <source>
        <dbReference type="SAM" id="MobiDB-lite"/>
    </source>
</evidence>
<dbReference type="InterPro" id="IPR004242">
    <property type="entry name" value="Transposase_21"/>
</dbReference>